<keyword evidence="3" id="KW-1185">Reference proteome</keyword>
<reference evidence="2 3" key="1">
    <citation type="journal article" date="2017" name="Genome Biol. Evol.">
        <title>Phytophthora megakarya and P. palmivora, closely related causal agents of cacao black pod rot, underwent increases in genome sizes and gene numbers by different mechanisms.</title>
        <authorList>
            <person name="Ali S.S."/>
            <person name="Shao J."/>
            <person name="Lary D.J."/>
            <person name="Kronmiller B."/>
            <person name="Shen D."/>
            <person name="Strem M.D."/>
            <person name="Amoako-Attah I."/>
            <person name="Akrofi A.Y."/>
            <person name="Begoude B.A."/>
            <person name="Ten Hoopen G.M."/>
            <person name="Coulibaly K."/>
            <person name="Kebe B.I."/>
            <person name="Melnick R.L."/>
            <person name="Guiltinan M.J."/>
            <person name="Tyler B.M."/>
            <person name="Meinhardt L.W."/>
            <person name="Bailey B.A."/>
        </authorList>
    </citation>
    <scope>NUCLEOTIDE SEQUENCE [LARGE SCALE GENOMIC DNA]</scope>
    <source>
        <strain evidence="3">sbr112.9</strain>
    </source>
</reference>
<evidence type="ECO:0000313" key="3">
    <source>
        <dbReference type="Proteomes" id="UP000237271"/>
    </source>
</evidence>
<proteinExistence type="predicted"/>
<evidence type="ECO:0000256" key="1">
    <source>
        <dbReference type="SAM" id="MobiDB-lite"/>
    </source>
</evidence>
<dbReference type="AlphaFoldDB" id="A0A2P4XXM2"/>
<protein>
    <submittedName>
        <fullName evidence="2">TKL protein kinase</fullName>
    </submittedName>
</protein>
<feature type="region of interest" description="Disordered" evidence="1">
    <location>
        <begin position="211"/>
        <end position="235"/>
    </location>
</feature>
<dbReference type="OrthoDB" id="2423701at2759"/>
<sequence length="361" mass="39702">MSDRSRNGSTSDLGEIEEQASQKLVCVSGLLNIASQELKRLGMGNKVTSESRNSSTLDLVAMAKEALDKLTQLSSDGTNDSAAEESEKTKADQESGNETTVSFIDEPLVSPGPVQVKTYEELPTDISAPSEASTIEQTVRRVKDSVSARRQRYSNPHKMNDETAASTPAVLNEEGSGNIWELSEQEAKATVPRSREVVRSFHGALMEENIDIDSVDNKSDHNDHRSTNTDDSAGEMAAAEINSNRSTDEQPEQEMDNDTRSVKYAAIEKNNSVLLNSDEEDGDGITTGDSSMDEEALMIVPAEFQTARSFEEDDDYTSPRHPVISLLESLRTEQPDETRFVETLKAMKEELEISTAWIIVE</sequence>
<feature type="region of interest" description="Disordered" evidence="1">
    <location>
        <begin position="71"/>
        <end position="109"/>
    </location>
</feature>
<dbReference type="Proteomes" id="UP000237271">
    <property type="component" value="Unassembled WGS sequence"/>
</dbReference>
<feature type="compositionally biased region" description="Polar residues" evidence="1">
    <location>
        <begin position="71"/>
        <end position="81"/>
    </location>
</feature>
<feature type="compositionally biased region" description="Basic and acidic residues" evidence="1">
    <location>
        <begin position="215"/>
        <end position="228"/>
    </location>
</feature>
<accession>A0A2P4XXM2</accession>
<comment type="caution">
    <text evidence="2">The sequence shown here is derived from an EMBL/GenBank/DDBJ whole genome shotgun (WGS) entry which is preliminary data.</text>
</comment>
<evidence type="ECO:0000313" key="2">
    <source>
        <dbReference type="EMBL" id="POM70314.1"/>
    </source>
</evidence>
<organism evidence="2 3">
    <name type="scientific">Phytophthora palmivora</name>
    <dbReference type="NCBI Taxonomy" id="4796"/>
    <lineage>
        <taxon>Eukaryota</taxon>
        <taxon>Sar</taxon>
        <taxon>Stramenopiles</taxon>
        <taxon>Oomycota</taxon>
        <taxon>Peronosporomycetes</taxon>
        <taxon>Peronosporales</taxon>
        <taxon>Peronosporaceae</taxon>
        <taxon>Phytophthora</taxon>
    </lineage>
</organism>
<keyword evidence="2" id="KW-0418">Kinase</keyword>
<gene>
    <name evidence="2" type="ORF">PHPALM_13265</name>
</gene>
<dbReference type="EMBL" id="NCKW01007143">
    <property type="protein sequence ID" value="POM70314.1"/>
    <property type="molecule type" value="Genomic_DNA"/>
</dbReference>
<dbReference type="GO" id="GO:0016301">
    <property type="term" value="F:kinase activity"/>
    <property type="evidence" value="ECO:0007669"/>
    <property type="project" value="UniProtKB-KW"/>
</dbReference>
<feature type="compositionally biased region" description="Basic and acidic residues" evidence="1">
    <location>
        <begin position="138"/>
        <end position="147"/>
    </location>
</feature>
<keyword evidence="2" id="KW-0808">Transferase</keyword>
<name>A0A2P4XXM2_9STRA</name>
<feature type="region of interest" description="Disordered" evidence="1">
    <location>
        <begin position="131"/>
        <end position="151"/>
    </location>
</feature>
<feature type="non-terminal residue" evidence="2">
    <location>
        <position position="361"/>
    </location>
</feature>